<accession>A0A2W1NDQ7</accession>
<evidence type="ECO:0000256" key="3">
    <source>
        <dbReference type="RuleBase" id="RU000363"/>
    </source>
</evidence>
<comment type="similarity">
    <text evidence="1 3">Belongs to the short-chain dehydrogenases/reductases (SDR) family.</text>
</comment>
<dbReference type="RefSeq" id="WP_111062515.1">
    <property type="nucleotide sequence ID" value="NZ_JBHUCU010000027.1"/>
</dbReference>
<dbReference type="SUPFAM" id="SSF51735">
    <property type="entry name" value="NAD(P)-binding Rossmann-fold domains"/>
    <property type="match status" value="1"/>
</dbReference>
<dbReference type="PRINTS" id="PR00080">
    <property type="entry name" value="SDRFAMILY"/>
</dbReference>
<proteinExistence type="inferred from homology"/>
<dbReference type="EMBL" id="QKSB01000003">
    <property type="protein sequence ID" value="PZE17555.1"/>
    <property type="molecule type" value="Genomic_DNA"/>
</dbReference>
<dbReference type="InterPro" id="IPR036291">
    <property type="entry name" value="NAD(P)-bd_dom_sf"/>
</dbReference>
<dbReference type="GO" id="GO:0016491">
    <property type="term" value="F:oxidoreductase activity"/>
    <property type="evidence" value="ECO:0007669"/>
    <property type="project" value="UniProtKB-KW"/>
</dbReference>
<evidence type="ECO:0000256" key="2">
    <source>
        <dbReference type="ARBA" id="ARBA00023002"/>
    </source>
</evidence>
<dbReference type="PANTHER" id="PTHR24320">
    <property type="entry name" value="RETINOL DEHYDROGENASE"/>
    <property type="match status" value="1"/>
</dbReference>
<evidence type="ECO:0000313" key="4">
    <source>
        <dbReference type="EMBL" id="PZE17555.1"/>
    </source>
</evidence>
<organism evidence="4 5">
    <name type="scientific">Putridiphycobacter roseus</name>
    <dbReference type="NCBI Taxonomy" id="2219161"/>
    <lineage>
        <taxon>Bacteria</taxon>
        <taxon>Pseudomonadati</taxon>
        <taxon>Bacteroidota</taxon>
        <taxon>Flavobacteriia</taxon>
        <taxon>Flavobacteriales</taxon>
        <taxon>Crocinitomicaceae</taxon>
        <taxon>Putridiphycobacter</taxon>
    </lineage>
</organism>
<dbReference type="OrthoDB" id="597510at2"/>
<dbReference type="Pfam" id="PF00106">
    <property type="entry name" value="adh_short"/>
    <property type="match status" value="1"/>
</dbReference>
<name>A0A2W1NDQ7_9FLAO</name>
<comment type="caution">
    <text evidence="4">The sequence shown here is derived from an EMBL/GenBank/DDBJ whole genome shotgun (WGS) entry which is preliminary data.</text>
</comment>
<dbReference type="Gene3D" id="3.40.50.720">
    <property type="entry name" value="NAD(P)-binding Rossmann-like Domain"/>
    <property type="match status" value="1"/>
</dbReference>
<evidence type="ECO:0000313" key="5">
    <source>
        <dbReference type="Proteomes" id="UP000249248"/>
    </source>
</evidence>
<keyword evidence="2" id="KW-0560">Oxidoreductase</keyword>
<sequence>MLKTIIITGSTDGIGKLAAIKLASEGHTIYIHGRNEAKVNAVIAEIITISNNQNIKGLVADFSDLKAVSVMAEQVKKEIAKVDVLINNAGVFKSKTTRNKNGLDVRMVVNYLAPYVLTNAILPSLKQAESPRIINLSSAAQATVSESVLFGKKSVSENDSYAQSKLALTMWSYYLAQHEPTINVIAVNPGSLLNTKMVKEAFDHHWSPAEKGGSILVDLACSENYKNDSGKYFDNDKGEVKGQFSMAHEDTYDEAKVEKLVGLTALLLSEL</sequence>
<dbReference type="PRINTS" id="PR00081">
    <property type="entry name" value="GDHRDH"/>
</dbReference>
<keyword evidence="5" id="KW-1185">Reference proteome</keyword>
<dbReference type="InterPro" id="IPR002347">
    <property type="entry name" value="SDR_fam"/>
</dbReference>
<protein>
    <submittedName>
        <fullName evidence="4">Short-chain dehydrogenase</fullName>
    </submittedName>
</protein>
<dbReference type="Proteomes" id="UP000249248">
    <property type="component" value="Unassembled WGS sequence"/>
</dbReference>
<evidence type="ECO:0000256" key="1">
    <source>
        <dbReference type="ARBA" id="ARBA00006484"/>
    </source>
</evidence>
<dbReference type="AlphaFoldDB" id="A0A2W1NDQ7"/>
<reference evidence="4 5" key="1">
    <citation type="submission" date="2018-06" db="EMBL/GenBank/DDBJ databases">
        <title>The draft genome sequence of Crocinitomix sp. SM1701.</title>
        <authorList>
            <person name="Zhang X."/>
        </authorList>
    </citation>
    <scope>NUCLEOTIDE SEQUENCE [LARGE SCALE GENOMIC DNA]</scope>
    <source>
        <strain evidence="4 5">SM1701</strain>
    </source>
</reference>
<dbReference type="PANTHER" id="PTHR24320:SF148">
    <property type="entry name" value="NAD(P)-BINDING ROSSMANN-FOLD SUPERFAMILY PROTEIN"/>
    <property type="match status" value="1"/>
</dbReference>
<gene>
    <name evidence="4" type="ORF">DNU06_06925</name>
</gene>